<evidence type="ECO:0000313" key="2">
    <source>
        <dbReference type="EMBL" id="MBC3931705.1"/>
    </source>
</evidence>
<comment type="caution">
    <text evidence="2">The sequence shown here is derived from an EMBL/GenBank/DDBJ whole genome shotgun (WGS) entry which is preliminary data.</text>
</comment>
<dbReference type="RefSeq" id="WP_186903445.1">
    <property type="nucleotide sequence ID" value="NZ_JACOGD010000004.1"/>
</dbReference>
<evidence type="ECO:0000256" key="1">
    <source>
        <dbReference type="SAM" id="SignalP"/>
    </source>
</evidence>
<dbReference type="Proteomes" id="UP000654304">
    <property type="component" value="Unassembled WGS sequence"/>
</dbReference>
<name>A0ABR7A487_9BURK</name>
<keyword evidence="3" id="KW-1185">Reference proteome</keyword>
<accession>A0ABR7A487</accession>
<proteinExistence type="predicted"/>
<keyword evidence="1" id="KW-0732">Signal</keyword>
<evidence type="ECO:0000313" key="3">
    <source>
        <dbReference type="Proteomes" id="UP000654304"/>
    </source>
</evidence>
<protein>
    <submittedName>
        <fullName evidence="2">Uncharacterized protein</fullName>
    </submittedName>
</protein>
<reference evidence="2 3" key="1">
    <citation type="submission" date="2020-08" db="EMBL/GenBank/DDBJ databases">
        <title>Novel species isolated from subtropical streams in China.</title>
        <authorList>
            <person name="Lu H."/>
        </authorList>
    </citation>
    <scope>NUCLEOTIDE SEQUENCE [LARGE SCALE GENOMIC DNA]</scope>
    <source>
        <strain evidence="2 3">CY22W</strain>
    </source>
</reference>
<organism evidence="2 3">
    <name type="scientific">Undibacterium curvum</name>
    <dbReference type="NCBI Taxonomy" id="2762294"/>
    <lineage>
        <taxon>Bacteria</taxon>
        <taxon>Pseudomonadati</taxon>
        <taxon>Pseudomonadota</taxon>
        <taxon>Betaproteobacteria</taxon>
        <taxon>Burkholderiales</taxon>
        <taxon>Oxalobacteraceae</taxon>
        <taxon>Undibacterium</taxon>
    </lineage>
</organism>
<feature type="signal peptide" evidence="1">
    <location>
        <begin position="1"/>
        <end position="26"/>
    </location>
</feature>
<sequence>MKFPALFAVIAVFALPALSLPSSAQAQQQTALCSYVMGTPDAGANWQLSQGRALIQRDGNRITASLLNGVEDNAAPANYFVGTVSSSHVQGVLKDAQQSLIATSLIGKYRRQATRGTAAAAAQNEVNNEVKNEVQESLTASNGQAFFSLACAGPQGQLSQFR</sequence>
<dbReference type="EMBL" id="JACOGD010000004">
    <property type="protein sequence ID" value="MBC3931705.1"/>
    <property type="molecule type" value="Genomic_DNA"/>
</dbReference>
<gene>
    <name evidence="2" type="ORF">H8K43_08495</name>
</gene>
<feature type="chain" id="PRO_5045911024" evidence="1">
    <location>
        <begin position="27"/>
        <end position="162"/>
    </location>
</feature>